<evidence type="ECO:0000256" key="5">
    <source>
        <dbReference type="ARBA" id="ARBA00050026"/>
    </source>
</evidence>
<keyword evidence="3" id="KW-0238">DNA-binding</keyword>
<dbReference type="OrthoDB" id="9806424at2"/>
<dbReference type="Gene3D" id="3.40.50.1010">
    <property type="entry name" value="5'-nuclease"/>
    <property type="match status" value="1"/>
</dbReference>
<dbReference type="NCBIfam" id="NF011547">
    <property type="entry name" value="PRK14976.1-4"/>
    <property type="match status" value="1"/>
</dbReference>
<name>Q6KHF6_MYCM1</name>
<accession>Q6KHF6</accession>
<dbReference type="Gene3D" id="1.10.150.20">
    <property type="entry name" value="5' to 3' exonuclease, C-terminal subdomain"/>
    <property type="match status" value="1"/>
</dbReference>
<dbReference type="InterPro" id="IPR002421">
    <property type="entry name" value="5-3_exonuclease"/>
</dbReference>
<dbReference type="eggNOG" id="COG0258">
    <property type="taxonomic scope" value="Bacteria"/>
</dbReference>
<reference evidence="8 9" key="1">
    <citation type="journal article" date="2004" name="Genome Res.">
        <title>The complete genome and proteome of Mycoplasma mobile.</title>
        <authorList>
            <person name="Jaffe J.D."/>
            <person name="Stange-Thomann N."/>
            <person name="Smith C."/>
            <person name="DeCaprio D."/>
            <person name="Fisher S."/>
            <person name="Butler J."/>
            <person name="Calvo S."/>
            <person name="Elkins T."/>
            <person name="FitzGerald M.G."/>
            <person name="Hafez N."/>
            <person name="Kodira C.D."/>
            <person name="Major J."/>
            <person name="Wang S."/>
            <person name="Wilkinson J."/>
            <person name="Nicol R."/>
            <person name="Nusbaum C."/>
            <person name="Birren B."/>
            <person name="Berg H.C."/>
            <person name="Church G.M."/>
        </authorList>
    </citation>
    <scope>NUCLEOTIDE SEQUENCE [LARGE SCALE GENOMIC DNA]</scope>
    <source>
        <strain evidence="9">ATCC 43663 / 163K / NCTC 11711</strain>
    </source>
</reference>
<comment type="function">
    <text evidence="4">5'-3' exonuclease acting preferentially on double-stranded DNA.</text>
</comment>
<keyword evidence="2" id="KW-0378">Hydrolase</keyword>
<dbReference type="GO" id="GO:0017108">
    <property type="term" value="F:5'-flap endonuclease activity"/>
    <property type="evidence" value="ECO:0007669"/>
    <property type="project" value="InterPro"/>
</dbReference>
<evidence type="ECO:0000256" key="2">
    <source>
        <dbReference type="ARBA" id="ARBA00022801"/>
    </source>
</evidence>
<sequence length="295" mass="34027">MSMNKILLIDGNLLAFKSFFATAYIGSSLQTSTGIPTNAVHTFINTIFKLLKELNPTHIFVAFDKPGKTFRHEFFEEYKSKRQSTPDSLKVQFIYIKRVLSKMRICWFEESLIEADDLIATWVSKINTSKDEVIVYSSDKDLLQLVAKNVSVISKWDKNEYVIDNENNFFERHSIFPNQIPDFKALAGDASDNYLGISGIGPKTAINLLSEFQIIENLYENLANIKSKKVKEVLELEKDKAFLYKKIAKLKTDVNLNFSLEDIKLSYKFQKEAMEIFEELEMKNTSSKYLNVFNL</sequence>
<evidence type="ECO:0000256" key="1">
    <source>
        <dbReference type="ARBA" id="ARBA00022722"/>
    </source>
</evidence>
<dbReference type="Pfam" id="PF01367">
    <property type="entry name" value="5_3_exonuc"/>
    <property type="match status" value="1"/>
</dbReference>
<dbReference type="GO" id="GO:0033567">
    <property type="term" value="P:DNA replication, Okazaki fragment processing"/>
    <property type="evidence" value="ECO:0007669"/>
    <property type="project" value="InterPro"/>
</dbReference>
<keyword evidence="9" id="KW-1185">Reference proteome</keyword>
<dbReference type="GO" id="GO:0008409">
    <property type="term" value="F:5'-3' exonuclease activity"/>
    <property type="evidence" value="ECO:0007669"/>
    <property type="project" value="InterPro"/>
</dbReference>
<keyword evidence="8" id="KW-0808">Transferase</keyword>
<feature type="domain" description="5'-3' exonuclease" evidence="7">
    <location>
        <begin position="4"/>
        <end position="266"/>
    </location>
</feature>
<evidence type="ECO:0000259" key="7">
    <source>
        <dbReference type="SMART" id="SM00475"/>
    </source>
</evidence>
<dbReference type="SMART" id="SM00279">
    <property type="entry name" value="HhH2"/>
    <property type="match status" value="1"/>
</dbReference>
<evidence type="ECO:0000256" key="4">
    <source>
        <dbReference type="ARBA" id="ARBA00049957"/>
    </source>
</evidence>
<keyword evidence="1" id="KW-0540">Nuclease</keyword>
<dbReference type="PANTHER" id="PTHR42646">
    <property type="entry name" value="FLAP ENDONUCLEASE XNI"/>
    <property type="match status" value="1"/>
</dbReference>
<dbReference type="SUPFAM" id="SSF47807">
    <property type="entry name" value="5' to 3' exonuclease, C-terminal subdomain"/>
    <property type="match status" value="1"/>
</dbReference>
<feature type="chain" id="PRO_5004275728" description="5'-3' exonuclease" evidence="6">
    <location>
        <begin position="24"/>
        <end position="295"/>
    </location>
</feature>
<dbReference type="InterPro" id="IPR020046">
    <property type="entry name" value="5-3_exonucl_a-hlix_arch_N"/>
</dbReference>
<dbReference type="InterPro" id="IPR008918">
    <property type="entry name" value="HhH2"/>
</dbReference>
<organism evidence="8 9">
    <name type="scientific">Mycoplasma mobile (strain ATCC 43663 / 163K / NCTC 11711)</name>
    <name type="common">Mesomycoplasma mobile</name>
    <dbReference type="NCBI Taxonomy" id="267748"/>
    <lineage>
        <taxon>Bacteria</taxon>
        <taxon>Bacillati</taxon>
        <taxon>Mycoplasmatota</taxon>
        <taxon>Mycoplasmoidales</taxon>
        <taxon>Metamycoplasmataceae</taxon>
        <taxon>Mesomycoplasma</taxon>
    </lineage>
</organism>
<dbReference type="CDD" id="cd09898">
    <property type="entry name" value="H3TH_53EXO"/>
    <property type="match status" value="1"/>
</dbReference>
<dbReference type="PANTHER" id="PTHR42646:SF2">
    <property type="entry name" value="5'-3' EXONUCLEASE FAMILY PROTEIN"/>
    <property type="match status" value="1"/>
</dbReference>
<dbReference type="SMART" id="SM00475">
    <property type="entry name" value="53EXOc"/>
    <property type="match status" value="1"/>
</dbReference>
<dbReference type="CDD" id="cd09859">
    <property type="entry name" value="PIN_53EXO"/>
    <property type="match status" value="1"/>
</dbReference>
<protein>
    <recommendedName>
        <fullName evidence="5">5'-3' exonuclease</fullName>
    </recommendedName>
</protein>
<evidence type="ECO:0000256" key="3">
    <source>
        <dbReference type="ARBA" id="ARBA00023125"/>
    </source>
</evidence>
<dbReference type="GO" id="GO:0003677">
    <property type="term" value="F:DNA binding"/>
    <property type="evidence" value="ECO:0007669"/>
    <property type="project" value="UniProtKB-KW"/>
</dbReference>
<gene>
    <name evidence="8" type="primary">polA</name>
    <name evidence="8" type="ordered locus">MMOB4880</name>
</gene>
<feature type="signal peptide" evidence="6">
    <location>
        <begin position="1"/>
        <end position="23"/>
    </location>
</feature>
<proteinExistence type="predicted"/>
<dbReference type="SUPFAM" id="SSF88723">
    <property type="entry name" value="PIN domain-like"/>
    <property type="match status" value="1"/>
</dbReference>
<dbReference type="InterPro" id="IPR038969">
    <property type="entry name" value="FEN"/>
</dbReference>
<evidence type="ECO:0000313" key="9">
    <source>
        <dbReference type="Proteomes" id="UP000009072"/>
    </source>
</evidence>
<dbReference type="FunFam" id="1.10.150.20:FF:000003">
    <property type="entry name" value="DNA polymerase I"/>
    <property type="match status" value="1"/>
</dbReference>
<evidence type="ECO:0000256" key="6">
    <source>
        <dbReference type="SAM" id="SignalP"/>
    </source>
</evidence>
<keyword evidence="6" id="KW-0732">Signal</keyword>
<dbReference type="InterPro" id="IPR020045">
    <property type="entry name" value="DNA_polI_H3TH"/>
</dbReference>
<dbReference type="GO" id="GO:0016779">
    <property type="term" value="F:nucleotidyltransferase activity"/>
    <property type="evidence" value="ECO:0007669"/>
    <property type="project" value="UniProtKB-KW"/>
</dbReference>
<evidence type="ECO:0000313" key="8">
    <source>
        <dbReference type="EMBL" id="AAT27974.1"/>
    </source>
</evidence>
<dbReference type="KEGG" id="mmo:MMOB4880"/>
<dbReference type="InterPro" id="IPR036279">
    <property type="entry name" value="5-3_exonuclease_C_sf"/>
</dbReference>
<dbReference type="Proteomes" id="UP000009072">
    <property type="component" value="Chromosome"/>
</dbReference>
<dbReference type="STRING" id="267748.MMOB4880"/>
<dbReference type="InterPro" id="IPR029060">
    <property type="entry name" value="PIN-like_dom_sf"/>
</dbReference>
<keyword evidence="8" id="KW-0548">Nucleotidyltransferase</keyword>
<dbReference type="HOGENOM" id="CLU_004675_1_5_14"/>
<dbReference type="EMBL" id="AE017308">
    <property type="protein sequence ID" value="AAT27974.1"/>
    <property type="molecule type" value="Genomic_DNA"/>
</dbReference>
<dbReference type="AlphaFoldDB" id="Q6KHF6"/>
<dbReference type="Pfam" id="PF02739">
    <property type="entry name" value="5_3_exonuc_N"/>
    <property type="match status" value="1"/>
</dbReference>